<keyword evidence="10" id="KW-1185">Reference proteome</keyword>
<evidence type="ECO:0000256" key="6">
    <source>
        <dbReference type="RuleBase" id="RU003983"/>
    </source>
</evidence>
<evidence type="ECO:0000313" key="10">
    <source>
        <dbReference type="Proteomes" id="UP001243846"/>
    </source>
</evidence>
<dbReference type="Proteomes" id="UP001243846">
    <property type="component" value="Unassembled WGS sequence"/>
</dbReference>
<feature type="region of interest" description="Disordered" evidence="7">
    <location>
        <begin position="166"/>
        <end position="199"/>
    </location>
</feature>
<accession>A0ABT8D299</accession>
<keyword evidence="3 6" id="KW-0378">Hydrolase</keyword>
<comment type="caution">
    <text evidence="9">The sequence shown here is derived from an EMBL/GenBank/DDBJ whole genome shotgun (WGS) entry which is preliminary data.</text>
</comment>
<evidence type="ECO:0000256" key="2">
    <source>
        <dbReference type="ARBA" id="ARBA00022723"/>
    </source>
</evidence>
<feature type="compositionally biased region" description="Basic residues" evidence="7">
    <location>
        <begin position="168"/>
        <end position="179"/>
    </location>
</feature>
<evidence type="ECO:0000259" key="8">
    <source>
        <dbReference type="Pfam" id="PF01435"/>
    </source>
</evidence>
<evidence type="ECO:0000256" key="7">
    <source>
        <dbReference type="SAM" id="MobiDB-lite"/>
    </source>
</evidence>
<feature type="compositionally biased region" description="Low complexity" evidence="7">
    <location>
        <begin position="187"/>
        <end position="199"/>
    </location>
</feature>
<dbReference type="Pfam" id="PF01435">
    <property type="entry name" value="Peptidase_M48"/>
    <property type="match status" value="1"/>
</dbReference>
<name>A0ABT8D299_9RHOB</name>
<evidence type="ECO:0000256" key="4">
    <source>
        <dbReference type="ARBA" id="ARBA00022833"/>
    </source>
</evidence>
<evidence type="ECO:0000256" key="1">
    <source>
        <dbReference type="ARBA" id="ARBA00022670"/>
    </source>
</evidence>
<gene>
    <name evidence="9" type="ORF">QWZ10_02125</name>
</gene>
<organism evidence="9 10">
    <name type="scientific">Paracoccus cavernae</name>
    <dbReference type="NCBI Taxonomy" id="1571207"/>
    <lineage>
        <taxon>Bacteria</taxon>
        <taxon>Pseudomonadati</taxon>
        <taxon>Pseudomonadota</taxon>
        <taxon>Alphaproteobacteria</taxon>
        <taxon>Rhodobacterales</taxon>
        <taxon>Paracoccaceae</taxon>
        <taxon>Paracoccus</taxon>
    </lineage>
</organism>
<comment type="similarity">
    <text evidence="6">Belongs to the peptidase M48 family.</text>
</comment>
<protein>
    <submittedName>
        <fullName evidence="9">M48 family metalloprotease</fullName>
        <ecNumber evidence="9">3.4.24.-</ecNumber>
    </submittedName>
</protein>
<dbReference type="InterPro" id="IPR001915">
    <property type="entry name" value="Peptidase_M48"/>
</dbReference>
<dbReference type="Gene3D" id="3.30.2010.10">
    <property type="entry name" value="Metalloproteases ('zincins'), catalytic domain"/>
    <property type="match status" value="1"/>
</dbReference>
<feature type="domain" description="Peptidase M48" evidence="8">
    <location>
        <begin position="82"/>
        <end position="159"/>
    </location>
</feature>
<keyword evidence="2" id="KW-0479">Metal-binding</keyword>
<dbReference type="EC" id="3.4.24.-" evidence="9"/>
<dbReference type="EMBL" id="JAUFRC010000001">
    <property type="protein sequence ID" value="MDN3710914.1"/>
    <property type="molecule type" value="Genomic_DNA"/>
</dbReference>
<proteinExistence type="inferred from homology"/>
<dbReference type="GO" id="GO:0008237">
    <property type="term" value="F:metallopeptidase activity"/>
    <property type="evidence" value="ECO:0007669"/>
    <property type="project" value="UniProtKB-KW"/>
</dbReference>
<sequence length="199" mass="21509">MALSLVVAGCVAPGQMPYPPLPEAGSQPSANLPAANLPVPSRDFANSPQESARGFAEVIRKMEPAVERECVQRRTQPINCDFQFVVDDRAGLEPNAFQTVDSTGRPIIGFTISLIAEARNADELAFVVGHEASHHILGHINRKSTAASAGRSFWAVWPAPMAAADRRSARRRTSARRWARGTIRAIGSSRRTTSGRSSH</sequence>
<comment type="cofactor">
    <cofactor evidence="6">
        <name>Zn(2+)</name>
        <dbReference type="ChEBI" id="CHEBI:29105"/>
    </cofactor>
    <text evidence="6">Binds 1 zinc ion per subunit.</text>
</comment>
<keyword evidence="4 6" id="KW-0862">Zinc</keyword>
<evidence type="ECO:0000256" key="3">
    <source>
        <dbReference type="ARBA" id="ARBA00022801"/>
    </source>
</evidence>
<evidence type="ECO:0000256" key="5">
    <source>
        <dbReference type="ARBA" id="ARBA00023049"/>
    </source>
</evidence>
<keyword evidence="1 6" id="KW-0645">Protease</keyword>
<reference evidence="10" key="1">
    <citation type="journal article" date="2019" name="Int. J. Syst. Evol. Microbiol.">
        <title>The Global Catalogue of Microorganisms (GCM) 10K type strain sequencing project: providing services to taxonomists for standard genome sequencing and annotation.</title>
        <authorList>
            <consortium name="The Broad Institute Genomics Platform"/>
            <consortium name="The Broad Institute Genome Sequencing Center for Infectious Disease"/>
            <person name="Wu L."/>
            <person name="Ma J."/>
        </authorList>
    </citation>
    <scope>NUCLEOTIDE SEQUENCE [LARGE SCALE GENOMIC DNA]</scope>
    <source>
        <strain evidence="10">CECT 8482</strain>
    </source>
</reference>
<keyword evidence="5 6" id="KW-0482">Metalloprotease</keyword>
<evidence type="ECO:0000313" key="9">
    <source>
        <dbReference type="EMBL" id="MDN3710914.1"/>
    </source>
</evidence>